<dbReference type="PROSITE" id="PS50097">
    <property type="entry name" value="BTB"/>
    <property type="match status" value="1"/>
</dbReference>
<dbReference type="AlphaFoldDB" id="A0A1V9YT07"/>
<dbReference type="Proteomes" id="UP000243217">
    <property type="component" value="Unassembled WGS sequence"/>
</dbReference>
<dbReference type="InterPro" id="IPR011333">
    <property type="entry name" value="SKP1/BTB/POZ_sf"/>
</dbReference>
<evidence type="ECO:0000259" key="1">
    <source>
        <dbReference type="PROSITE" id="PS50097"/>
    </source>
</evidence>
<gene>
    <name evidence="2" type="ORF">THRCLA_10087</name>
</gene>
<evidence type="ECO:0000313" key="2">
    <source>
        <dbReference type="EMBL" id="OQR88807.1"/>
    </source>
</evidence>
<dbReference type="OrthoDB" id="2414723at2759"/>
<feature type="non-terminal residue" evidence="2">
    <location>
        <position position="416"/>
    </location>
</feature>
<comment type="caution">
    <text evidence="2">The sequence shown here is derived from an EMBL/GenBank/DDBJ whole genome shotgun (WGS) entry which is preliminary data.</text>
</comment>
<dbReference type="SUPFAM" id="SSF54695">
    <property type="entry name" value="POZ domain"/>
    <property type="match status" value="1"/>
</dbReference>
<dbReference type="Pfam" id="PF02214">
    <property type="entry name" value="BTB_2"/>
    <property type="match status" value="1"/>
</dbReference>
<accession>A0A1V9YT07</accession>
<dbReference type="Gene3D" id="3.30.710.10">
    <property type="entry name" value="Potassium Channel Kv1.1, Chain A"/>
    <property type="match status" value="1"/>
</dbReference>
<dbReference type="SUPFAM" id="SSF56112">
    <property type="entry name" value="Protein kinase-like (PK-like)"/>
    <property type="match status" value="1"/>
</dbReference>
<dbReference type="InterPro" id="IPR013320">
    <property type="entry name" value="ConA-like_dom_sf"/>
</dbReference>
<reference evidence="2 3" key="1">
    <citation type="journal article" date="2014" name="Genome Biol. Evol.">
        <title>The secreted proteins of Achlya hypogyna and Thraustotheca clavata identify the ancestral oomycete secretome and reveal gene acquisitions by horizontal gene transfer.</title>
        <authorList>
            <person name="Misner I."/>
            <person name="Blouin N."/>
            <person name="Leonard G."/>
            <person name="Richards T.A."/>
            <person name="Lane C.E."/>
        </authorList>
    </citation>
    <scope>NUCLEOTIDE SEQUENCE [LARGE SCALE GENOMIC DNA]</scope>
    <source>
        <strain evidence="2 3">ATCC 34112</strain>
    </source>
</reference>
<dbReference type="CDD" id="cd18316">
    <property type="entry name" value="BTB_POZ_KCTD-like"/>
    <property type="match status" value="1"/>
</dbReference>
<dbReference type="Gene3D" id="1.10.510.10">
    <property type="entry name" value="Transferase(Phosphotransferase) domain 1"/>
    <property type="match status" value="1"/>
</dbReference>
<dbReference type="GO" id="GO:0051260">
    <property type="term" value="P:protein homooligomerization"/>
    <property type="evidence" value="ECO:0007669"/>
    <property type="project" value="InterPro"/>
</dbReference>
<keyword evidence="3" id="KW-1185">Reference proteome</keyword>
<dbReference type="InterPro" id="IPR045068">
    <property type="entry name" value="BACURD1-3"/>
</dbReference>
<dbReference type="PANTHER" id="PTHR11145">
    <property type="entry name" value="BTB/POZ DOMAIN-CONTAINING ADAPTER FOR CUL3-MEDIATED RHOA DEGRADATION PROTEIN FAMILY MEMBER"/>
    <property type="match status" value="1"/>
</dbReference>
<dbReference type="InterPro" id="IPR000210">
    <property type="entry name" value="BTB/POZ_dom"/>
</dbReference>
<dbReference type="InterPro" id="IPR003131">
    <property type="entry name" value="T1-type_BTB"/>
</dbReference>
<sequence length="416" mass="46904">MRKEELLTKWEQVRADLSKQKLVSVDSPGVVDALELLTYIEEKIAQVFPIDYQPSAAIKERVKAGAKASTEMVTLNVGGTLFVTTRSNLIRDAGSYFHTMLTSALCQPNENGEYFIDLEPTYFDRIMKYLRTGKMHFDGLQANEVQFVPTAWNPLNCGPSLQLLQKNLVVVQKGLGWASVLAAMPLPCFTVTVMAHHHVDIGFTTLKEFEPNKGHVFPPGWFFGCEKGFAYSNNERKYYKKQKGKLNVTVMYSQMSNEISFQVNGEILFEPFRDVQVNEQLYPVVRLGERDAQVEMISVKHYHLPYLWTDKFYAIENIVLGLSYLHSFNPTIVHHGINSSNVLIDPIKGKKLGDISTPQEDDVLSEFCTHKLPNSNIVNPQSGQPYSSASILIKVSQGRLQPSFEGTDVPTCVKEI</sequence>
<proteinExistence type="predicted"/>
<feature type="domain" description="BTB" evidence="1">
    <location>
        <begin position="71"/>
        <end position="139"/>
    </location>
</feature>
<dbReference type="STRING" id="74557.A0A1V9YT07"/>
<dbReference type="InterPro" id="IPR043136">
    <property type="entry name" value="B30.2/SPRY_sf"/>
</dbReference>
<protein>
    <recommendedName>
        <fullName evidence="1">BTB domain-containing protein</fullName>
    </recommendedName>
</protein>
<evidence type="ECO:0000313" key="3">
    <source>
        <dbReference type="Proteomes" id="UP000243217"/>
    </source>
</evidence>
<dbReference type="SUPFAM" id="SSF49899">
    <property type="entry name" value="Concanavalin A-like lectins/glucanases"/>
    <property type="match status" value="1"/>
</dbReference>
<dbReference type="EMBL" id="JNBS01003001">
    <property type="protein sequence ID" value="OQR88807.1"/>
    <property type="molecule type" value="Genomic_DNA"/>
</dbReference>
<name>A0A1V9YT07_9STRA</name>
<organism evidence="2 3">
    <name type="scientific">Thraustotheca clavata</name>
    <dbReference type="NCBI Taxonomy" id="74557"/>
    <lineage>
        <taxon>Eukaryota</taxon>
        <taxon>Sar</taxon>
        <taxon>Stramenopiles</taxon>
        <taxon>Oomycota</taxon>
        <taxon>Saprolegniomycetes</taxon>
        <taxon>Saprolegniales</taxon>
        <taxon>Achlyaceae</taxon>
        <taxon>Thraustotheca</taxon>
    </lineage>
</organism>
<dbReference type="PANTHER" id="PTHR11145:SF8">
    <property type="entry name" value="RE57120P"/>
    <property type="match status" value="1"/>
</dbReference>
<dbReference type="Gene3D" id="2.60.120.920">
    <property type="match status" value="1"/>
</dbReference>
<dbReference type="InterPro" id="IPR011009">
    <property type="entry name" value="Kinase-like_dom_sf"/>
</dbReference>